<gene>
    <name evidence="2" type="ORF">WA1_35620</name>
</gene>
<reference evidence="2 3" key="1">
    <citation type="journal article" date="2013" name="Genome Biol. Evol.">
        <title>Genomes of Stigonematalean cyanobacteria (subsection V) and the evolution of oxygenic photosynthesis from prokaryotes to plastids.</title>
        <authorList>
            <person name="Dagan T."/>
            <person name="Roettger M."/>
            <person name="Stucken K."/>
            <person name="Landan G."/>
            <person name="Koch R."/>
            <person name="Major P."/>
            <person name="Gould S.B."/>
            <person name="Goremykin V.V."/>
            <person name="Rippka R."/>
            <person name="Tandeau de Marsac N."/>
            <person name="Gugger M."/>
            <person name="Lockhart P.J."/>
            <person name="Allen J.F."/>
            <person name="Brune I."/>
            <person name="Maus I."/>
            <person name="Puhler A."/>
            <person name="Martin W.F."/>
        </authorList>
    </citation>
    <scope>NUCLEOTIDE SEQUENCE [LARGE SCALE GENOMIC DNA]</scope>
    <source>
        <strain evidence="2 3">PCC 7110</strain>
    </source>
</reference>
<evidence type="ECO:0000313" key="3">
    <source>
        <dbReference type="Proteomes" id="UP000076925"/>
    </source>
</evidence>
<keyword evidence="1" id="KW-0472">Membrane</keyword>
<comment type="caution">
    <text evidence="2">The sequence shown here is derived from an EMBL/GenBank/DDBJ whole genome shotgun (WGS) entry which is preliminary data.</text>
</comment>
<feature type="transmembrane region" description="Helical" evidence="1">
    <location>
        <begin position="409"/>
        <end position="428"/>
    </location>
</feature>
<dbReference type="AlphaFoldDB" id="A0A139X1I8"/>
<dbReference type="EMBL" id="ANNX02000040">
    <property type="protein sequence ID" value="KYC38520.1"/>
    <property type="molecule type" value="Genomic_DNA"/>
</dbReference>
<keyword evidence="1" id="KW-0812">Transmembrane</keyword>
<dbReference type="SUPFAM" id="SSF103657">
    <property type="entry name" value="BAR/IMD domain-like"/>
    <property type="match status" value="1"/>
</dbReference>
<dbReference type="InterPro" id="IPR027267">
    <property type="entry name" value="AH/BAR_dom_sf"/>
</dbReference>
<protein>
    <submittedName>
        <fullName evidence="2">Uncharacterized protein</fullName>
    </submittedName>
</protein>
<dbReference type="STRING" id="128403.WA1_35620"/>
<dbReference type="OrthoDB" id="448901at2"/>
<keyword evidence="1" id="KW-1133">Transmembrane helix</keyword>
<dbReference type="RefSeq" id="WP_017745877.1">
    <property type="nucleotide sequence ID" value="NZ_KQ976354.1"/>
</dbReference>
<evidence type="ECO:0000256" key="1">
    <source>
        <dbReference type="SAM" id="Phobius"/>
    </source>
</evidence>
<organism evidence="2 3">
    <name type="scientific">Scytonema hofmannii PCC 7110</name>
    <dbReference type="NCBI Taxonomy" id="128403"/>
    <lineage>
        <taxon>Bacteria</taxon>
        <taxon>Bacillati</taxon>
        <taxon>Cyanobacteriota</taxon>
        <taxon>Cyanophyceae</taxon>
        <taxon>Nostocales</taxon>
        <taxon>Scytonemataceae</taxon>
        <taxon>Scytonema</taxon>
    </lineage>
</organism>
<accession>A0A139X1I8</accession>
<proteinExistence type="predicted"/>
<dbReference type="Proteomes" id="UP000076925">
    <property type="component" value="Unassembled WGS sequence"/>
</dbReference>
<feature type="transmembrane region" description="Helical" evidence="1">
    <location>
        <begin position="448"/>
        <end position="468"/>
    </location>
</feature>
<evidence type="ECO:0000313" key="2">
    <source>
        <dbReference type="EMBL" id="KYC38520.1"/>
    </source>
</evidence>
<keyword evidence="3" id="KW-1185">Reference proteome</keyword>
<sequence>MKIYAPNIHLFAFQLYKPSNLKVNEKDTSKLWQNADKIVHAILQQDLHPIQHIDLHKEPNSRRVDLLKESDVKDGDYSLSFAGKISTDDAQQVVLKGFTYPFQLSDSYGLWLNIRRPEEDDDGTRTKDVNIHLLNQLNLENCLILEKSNLFLGQTLLITAWLPGAKDNENINLTAEEYLDIANECLTSVFNNKLPPLNHQGELFSSPIFEYGLFSQLDNYQHVLIWLFSNETADNKFNQCYQEFLDLFFFRIKIIKSFQDSRKIYNALVYSSEKIEDLIDKAPQIQENKGLTLENLNECKNLLKKLAELGLKYTRLLRNLEEHQNTITIHKYNYLEKLQQIREITKKDLEFLESFIKETTSYFQRQIEADLGYFRHSSTFLEQAISSIRGIVEIEQAERDRSLEKTIQVLGIGLGTGAIASGVITQQISYINKPLGVISPNNPPHPFYASLFLSIVVTLFFTSVAWLWTQRK</sequence>
<name>A0A139X1I8_9CYAN</name>